<evidence type="ECO:0000259" key="4">
    <source>
        <dbReference type="Pfam" id="PF00501"/>
    </source>
</evidence>
<dbReference type="EMBL" id="BJHX01000001">
    <property type="protein sequence ID" value="GDY65357.1"/>
    <property type="molecule type" value="Genomic_DNA"/>
</dbReference>
<dbReference type="InterPro" id="IPR042099">
    <property type="entry name" value="ANL_N_sf"/>
</dbReference>
<dbReference type="SUPFAM" id="SSF56801">
    <property type="entry name" value="Acetyl-CoA synthetase-like"/>
    <property type="match status" value="1"/>
</dbReference>
<keyword evidence="2" id="KW-0436">Ligase</keyword>
<evidence type="ECO:0000256" key="1">
    <source>
        <dbReference type="ARBA" id="ARBA00006432"/>
    </source>
</evidence>
<protein>
    <recommendedName>
        <fullName evidence="4">AMP-dependent synthetase/ligase domain-containing protein</fullName>
    </recommendedName>
</protein>
<feature type="domain" description="AMP-dependent synthetase/ligase" evidence="4">
    <location>
        <begin position="18"/>
        <end position="166"/>
    </location>
</feature>
<evidence type="ECO:0000313" key="5">
    <source>
        <dbReference type="EMBL" id="GDY65357.1"/>
    </source>
</evidence>
<comment type="caution">
    <text evidence="5">The sequence shown here is derived from an EMBL/GenBank/DDBJ whole genome shotgun (WGS) entry which is preliminary data.</text>
</comment>
<dbReference type="Gene3D" id="3.40.50.12780">
    <property type="entry name" value="N-terminal domain of ligase-like"/>
    <property type="match status" value="1"/>
</dbReference>
<comment type="similarity">
    <text evidence="1">Belongs to the ATP-dependent AMP-binding enzyme family.</text>
</comment>
<dbReference type="PANTHER" id="PTHR43201">
    <property type="entry name" value="ACYL-COA SYNTHETASE"/>
    <property type="match status" value="1"/>
</dbReference>
<accession>A0A4D4M1E2</accession>
<proteinExistence type="inferred from homology"/>
<dbReference type="GO" id="GO:0006631">
    <property type="term" value="P:fatty acid metabolic process"/>
    <property type="evidence" value="ECO:0007669"/>
    <property type="project" value="TreeGrafter"/>
</dbReference>
<dbReference type="Pfam" id="PF00501">
    <property type="entry name" value="AMP-binding"/>
    <property type="match status" value="1"/>
</dbReference>
<dbReference type="InterPro" id="IPR020845">
    <property type="entry name" value="AMP-binding_CS"/>
</dbReference>
<organism evidence="5 6">
    <name type="scientific">Streptomyces avermitilis</name>
    <dbReference type="NCBI Taxonomy" id="33903"/>
    <lineage>
        <taxon>Bacteria</taxon>
        <taxon>Bacillati</taxon>
        <taxon>Actinomycetota</taxon>
        <taxon>Actinomycetes</taxon>
        <taxon>Kitasatosporales</taxon>
        <taxon>Streptomycetaceae</taxon>
        <taxon>Streptomyces</taxon>
    </lineage>
</organism>
<evidence type="ECO:0000256" key="3">
    <source>
        <dbReference type="SAM" id="MobiDB-lite"/>
    </source>
</evidence>
<dbReference type="AlphaFoldDB" id="A0A4D4M1E2"/>
<evidence type="ECO:0000313" key="6">
    <source>
        <dbReference type="Proteomes" id="UP000302139"/>
    </source>
</evidence>
<reference evidence="5 6" key="1">
    <citation type="submission" date="2019-04" db="EMBL/GenBank/DDBJ databases">
        <title>Draft genome sequences of Streptomyces avermitilis NBRC 14893.</title>
        <authorList>
            <person name="Komaki H."/>
            <person name="Tamura T."/>
            <person name="Hosoyama A."/>
        </authorList>
    </citation>
    <scope>NUCLEOTIDE SEQUENCE [LARGE SCALE GENOMIC DNA]</scope>
    <source>
        <strain evidence="5 6">NBRC 14893</strain>
    </source>
</reference>
<name>A0A4D4M1E2_STRAX</name>
<dbReference type="PROSITE" id="PS00455">
    <property type="entry name" value="AMP_BINDING"/>
    <property type="match status" value="1"/>
</dbReference>
<dbReference type="GO" id="GO:0031956">
    <property type="term" value="F:medium-chain fatty acid-CoA ligase activity"/>
    <property type="evidence" value="ECO:0007669"/>
    <property type="project" value="TreeGrafter"/>
</dbReference>
<dbReference type="Proteomes" id="UP000302139">
    <property type="component" value="Unassembled WGS sequence"/>
</dbReference>
<feature type="region of interest" description="Disordered" evidence="3">
    <location>
        <begin position="159"/>
        <end position="188"/>
    </location>
</feature>
<dbReference type="InterPro" id="IPR000873">
    <property type="entry name" value="AMP-dep_synth/lig_dom"/>
</dbReference>
<gene>
    <name evidence="5" type="ORF">SAV14893_047500</name>
</gene>
<dbReference type="PANTHER" id="PTHR43201:SF5">
    <property type="entry name" value="MEDIUM-CHAIN ACYL-COA LIGASE ACSF2, MITOCHONDRIAL"/>
    <property type="match status" value="1"/>
</dbReference>
<evidence type="ECO:0000256" key="2">
    <source>
        <dbReference type="ARBA" id="ARBA00022598"/>
    </source>
</evidence>
<sequence>MRRTVAELVRERWGDHRPGLWFEGRVLSHHQMAAGAAARAELLAGLLASGAEPHVGVLLDNTPEYPLWLSAAAVAGAAVAGLNPTRRGPELARDIRHTECRVVVTERAHLPLLDGLELPGVRLLVTDTDAYEELLAPYADAEPDASRATPDDRLLLYFTSGSTGAPRPRSAPRAGWPPPGTHSSVTSGCARTTCTTSVCRCSTATR</sequence>